<organism evidence="1 2">
    <name type="scientific">Parascaris equorum</name>
    <name type="common">Equine roundworm</name>
    <dbReference type="NCBI Taxonomy" id="6256"/>
    <lineage>
        <taxon>Eukaryota</taxon>
        <taxon>Metazoa</taxon>
        <taxon>Ecdysozoa</taxon>
        <taxon>Nematoda</taxon>
        <taxon>Chromadorea</taxon>
        <taxon>Rhabditida</taxon>
        <taxon>Spirurina</taxon>
        <taxon>Ascaridomorpha</taxon>
        <taxon>Ascaridoidea</taxon>
        <taxon>Ascarididae</taxon>
        <taxon>Parascaris</taxon>
    </lineage>
</organism>
<dbReference type="AlphaFoldDB" id="A0A914R4C3"/>
<protein>
    <submittedName>
        <fullName evidence="2">Uncharacterized protein</fullName>
    </submittedName>
</protein>
<sequence>MLQPFDSTNSSETEPAKHKFMVQSAFTPPGDVPLGSVLFTFAFCFQPCSLHGNTEIAVFVPATVGRIEISKGIKEFEITVDWKRKTDMLRLSPRYQGIKIDAVDI</sequence>
<evidence type="ECO:0000313" key="1">
    <source>
        <dbReference type="Proteomes" id="UP000887564"/>
    </source>
</evidence>
<keyword evidence="1" id="KW-1185">Reference proteome</keyword>
<name>A0A914R4C3_PAREQ</name>
<dbReference type="WBParaSite" id="PEQ_0000145901-mRNA-1">
    <property type="protein sequence ID" value="PEQ_0000145901-mRNA-1"/>
    <property type="gene ID" value="PEQ_0000145901"/>
</dbReference>
<reference evidence="2" key="1">
    <citation type="submission" date="2022-11" db="UniProtKB">
        <authorList>
            <consortium name="WormBaseParasite"/>
        </authorList>
    </citation>
    <scope>IDENTIFICATION</scope>
</reference>
<proteinExistence type="predicted"/>
<dbReference type="Proteomes" id="UP000887564">
    <property type="component" value="Unplaced"/>
</dbReference>
<accession>A0A914R4C3</accession>
<evidence type="ECO:0000313" key="2">
    <source>
        <dbReference type="WBParaSite" id="PEQ_0000145901-mRNA-1"/>
    </source>
</evidence>